<reference evidence="2" key="1">
    <citation type="journal article" date="2008" name="Nat. Genet.">
        <title>The Pristionchus pacificus genome provides a unique perspective on nematode lifestyle and parasitism.</title>
        <authorList>
            <person name="Dieterich C."/>
            <person name="Clifton S.W."/>
            <person name="Schuster L.N."/>
            <person name="Chinwalla A."/>
            <person name="Delehaunty K."/>
            <person name="Dinkelacker I."/>
            <person name="Fulton L."/>
            <person name="Fulton R."/>
            <person name="Godfrey J."/>
            <person name="Minx P."/>
            <person name="Mitreva M."/>
            <person name="Roeseler W."/>
            <person name="Tian H."/>
            <person name="Witte H."/>
            <person name="Yang S.P."/>
            <person name="Wilson R.K."/>
            <person name="Sommer R.J."/>
        </authorList>
    </citation>
    <scope>NUCLEOTIDE SEQUENCE [LARGE SCALE GENOMIC DNA]</scope>
    <source>
        <strain evidence="2">PS312</strain>
    </source>
</reference>
<reference evidence="1" key="2">
    <citation type="submission" date="2022-06" db="UniProtKB">
        <authorList>
            <consortium name="EnsemblMetazoa"/>
        </authorList>
    </citation>
    <scope>IDENTIFICATION</scope>
    <source>
        <strain evidence="1">PS312</strain>
    </source>
</reference>
<sequence length="107" mass="11638">MARHLPGRRDTVAKSLELFEAHCNIIISSRPIARHLPGRRDAVAKTPPTPSSFLPPYSSLFSDGSTTHLSGGHPVYDGSDDGLFVSRGLSAAREKGDKRRTTQVNNQ</sequence>
<evidence type="ECO:0000313" key="2">
    <source>
        <dbReference type="Proteomes" id="UP000005239"/>
    </source>
</evidence>
<dbReference type="AlphaFoldDB" id="A0A2A6CAC2"/>
<name>A0A2A6CAC2_PRIPA</name>
<gene>
    <name evidence="1" type="primary">WBGene00277334</name>
</gene>
<proteinExistence type="predicted"/>
<accession>A0A2A6CAC2</accession>
<dbReference type="Proteomes" id="UP000005239">
    <property type="component" value="Unassembled WGS sequence"/>
</dbReference>
<evidence type="ECO:0000313" key="1">
    <source>
        <dbReference type="EnsemblMetazoa" id="PPA38965.1"/>
    </source>
</evidence>
<protein>
    <submittedName>
        <fullName evidence="1">Uncharacterized protein</fullName>
    </submittedName>
</protein>
<organism evidence="1 2">
    <name type="scientific">Pristionchus pacificus</name>
    <name type="common">Parasitic nematode worm</name>
    <dbReference type="NCBI Taxonomy" id="54126"/>
    <lineage>
        <taxon>Eukaryota</taxon>
        <taxon>Metazoa</taxon>
        <taxon>Ecdysozoa</taxon>
        <taxon>Nematoda</taxon>
        <taxon>Chromadorea</taxon>
        <taxon>Rhabditida</taxon>
        <taxon>Rhabditina</taxon>
        <taxon>Diplogasteromorpha</taxon>
        <taxon>Diplogasteroidea</taxon>
        <taxon>Neodiplogasteridae</taxon>
        <taxon>Pristionchus</taxon>
    </lineage>
</organism>
<dbReference type="EnsemblMetazoa" id="PPA38965.1">
    <property type="protein sequence ID" value="PPA38965.1"/>
    <property type="gene ID" value="WBGene00277334"/>
</dbReference>
<accession>A0A8R1YS30</accession>
<keyword evidence="2" id="KW-1185">Reference proteome</keyword>